<organism evidence="1 2">
    <name type="scientific">Bursaphelenchus okinawaensis</name>
    <dbReference type="NCBI Taxonomy" id="465554"/>
    <lineage>
        <taxon>Eukaryota</taxon>
        <taxon>Metazoa</taxon>
        <taxon>Ecdysozoa</taxon>
        <taxon>Nematoda</taxon>
        <taxon>Chromadorea</taxon>
        <taxon>Rhabditida</taxon>
        <taxon>Tylenchina</taxon>
        <taxon>Tylenchomorpha</taxon>
        <taxon>Aphelenchoidea</taxon>
        <taxon>Aphelenchoididae</taxon>
        <taxon>Bursaphelenchus</taxon>
    </lineage>
</organism>
<accession>A0A811JQQ7</accession>
<evidence type="ECO:0000313" key="1">
    <source>
        <dbReference type="EMBL" id="CAD5205728.1"/>
    </source>
</evidence>
<protein>
    <submittedName>
        <fullName evidence="1">Uncharacterized protein</fullName>
    </submittedName>
</protein>
<dbReference type="EMBL" id="CAJFCW020000001">
    <property type="protein sequence ID" value="CAG9078911.1"/>
    <property type="molecule type" value="Genomic_DNA"/>
</dbReference>
<comment type="caution">
    <text evidence="1">The sequence shown here is derived from an EMBL/GenBank/DDBJ whole genome shotgun (WGS) entry which is preliminary data.</text>
</comment>
<dbReference type="EMBL" id="CAJFDH010000001">
    <property type="protein sequence ID" value="CAD5205728.1"/>
    <property type="molecule type" value="Genomic_DNA"/>
</dbReference>
<dbReference type="Proteomes" id="UP000614601">
    <property type="component" value="Unassembled WGS sequence"/>
</dbReference>
<proteinExistence type="predicted"/>
<evidence type="ECO:0000313" key="2">
    <source>
        <dbReference type="Proteomes" id="UP000614601"/>
    </source>
</evidence>
<name>A0A811JQQ7_9BILA</name>
<gene>
    <name evidence="1" type="ORF">BOKJ2_LOCUS412</name>
</gene>
<keyword evidence="2" id="KW-1185">Reference proteome</keyword>
<dbReference type="Proteomes" id="UP000783686">
    <property type="component" value="Unassembled WGS sequence"/>
</dbReference>
<reference evidence="1" key="1">
    <citation type="submission" date="2020-09" db="EMBL/GenBank/DDBJ databases">
        <authorList>
            <person name="Kikuchi T."/>
        </authorList>
    </citation>
    <scope>NUCLEOTIDE SEQUENCE</scope>
    <source>
        <strain evidence="1">SH1</strain>
    </source>
</reference>
<dbReference type="AlphaFoldDB" id="A0A811JQQ7"/>
<sequence>MMENVEPENVEMVLEAPTREVASVLHSLAFQASQLVDMYKARSEVLCTAILIERNIGVIEVEQVPF</sequence>